<name>A0A8F5BP11_SACSH</name>
<dbReference type="AlphaFoldDB" id="A0A8F5BP11"/>
<organism evidence="1 2">
    <name type="scientific">Saccharolobus shibatae (strain ATCC 51178 / DSM 5389 / JCM 8931 / NBRC 15437 / B12)</name>
    <name type="common">Sulfolobus shibatae</name>
    <dbReference type="NCBI Taxonomy" id="523848"/>
    <lineage>
        <taxon>Archaea</taxon>
        <taxon>Thermoproteota</taxon>
        <taxon>Thermoprotei</taxon>
        <taxon>Sulfolobales</taxon>
        <taxon>Sulfolobaceae</taxon>
        <taxon>Saccharolobus</taxon>
    </lineage>
</organism>
<dbReference type="EMBL" id="CP077717">
    <property type="protein sequence ID" value="QXJ28797.1"/>
    <property type="molecule type" value="Genomic_DNA"/>
</dbReference>
<evidence type="ECO:0000313" key="1">
    <source>
        <dbReference type="EMBL" id="QXJ28797.1"/>
    </source>
</evidence>
<reference evidence="1" key="1">
    <citation type="journal article" date="2021" name="Environ. Microbiol.">
        <title>New insights into the diversity and evolution of the archaeal mobilome from three complete genomes of Saccharolobus shibatae.</title>
        <authorList>
            <person name="Medvedeva S."/>
            <person name="Brandt D."/>
            <person name="Cvirkaite-Krupovic V."/>
            <person name="Liu Y."/>
            <person name="Severinov K."/>
            <person name="Ishino S."/>
            <person name="Ishino Y."/>
            <person name="Prangishvili D."/>
            <person name="Kalinowski J."/>
            <person name="Krupovic M."/>
        </authorList>
    </citation>
    <scope>NUCLEOTIDE SEQUENCE</scope>
    <source>
        <strain evidence="1">B12</strain>
    </source>
</reference>
<proteinExistence type="predicted"/>
<accession>A0A8F5BP11</accession>
<dbReference type="Proteomes" id="UP000694018">
    <property type="component" value="Chromosome"/>
</dbReference>
<protein>
    <submittedName>
        <fullName evidence="1">Uncharacterized protein</fullName>
    </submittedName>
</protein>
<evidence type="ECO:0000313" key="2">
    <source>
        <dbReference type="Proteomes" id="UP000694018"/>
    </source>
</evidence>
<gene>
    <name evidence="1" type="ORF">J5U23_01666</name>
</gene>
<sequence length="37" mass="4278">MGIVTFQFLLGLIRELQWWKPGEGWIGFQFLLGLIGI</sequence>
<dbReference type="KEGG" id="sshi:J5U23_01666"/>